<reference evidence="1" key="1">
    <citation type="journal article" date="2021" name="Proc. Natl. Acad. Sci. U.S.A.">
        <title>A Catalog of Tens of Thousands of Viruses from Human Metagenomes Reveals Hidden Associations with Chronic Diseases.</title>
        <authorList>
            <person name="Tisza M.J."/>
            <person name="Buck C.B."/>
        </authorList>
    </citation>
    <scope>NUCLEOTIDE SEQUENCE</scope>
    <source>
        <strain evidence="1">CtLq07</strain>
    </source>
</reference>
<name>A0A8S5TBQ8_9CAUD</name>
<evidence type="ECO:0000313" key="1">
    <source>
        <dbReference type="EMBL" id="DAF60467.1"/>
    </source>
</evidence>
<sequence length="129" mass="15077">MTNYTDYDFYKNIYKGDMPETDFNKVIVRASYEVQKNIFNRDIKGYEDEVQMATCSVADILLKVEQLENKKDTILSNNNLKSESVGDYSRTFDTLGIDNVNVEISNQKEKIKEKLRRYLLHTGLLYRGV</sequence>
<dbReference type="InterPro" id="IPR036558">
    <property type="entry name" value="YqbG-like_sf"/>
</dbReference>
<dbReference type="Gene3D" id="1.10.3230.10">
    <property type="entry name" value="YqbG-like"/>
    <property type="match status" value="1"/>
</dbReference>
<dbReference type="EMBL" id="BK032789">
    <property type="protein sequence ID" value="DAF60467.1"/>
    <property type="molecule type" value="Genomic_DNA"/>
</dbReference>
<proteinExistence type="predicted"/>
<organism evidence="1">
    <name type="scientific">Myoviridae sp. ctLq07</name>
    <dbReference type="NCBI Taxonomy" id="2827681"/>
    <lineage>
        <taxon>Viruses</taxon>
        <taxon>Duplodnaviria</taxon>
        <taxon>Heunggongvirae</taxon>
        <taxon>Uroviricota</taxon>
        <taxon>Caudoviricetes</taxon>
    </lineage>
</organism>
<protein>
    <submittedName>
        <fullName evidence="1">Head Tail Connector Protein</fullName>
    </submittedName>
</protein>
<accession>A0A8S5TBQ8</accession>